<evidence type="ECO:0000313" key="2">
    <source>
        <dbReference type="Proteomes" id="UP000777784"/>
    </source>
</evidence>
<dbReference type="InterPro" id="IPR011101">
    <property type="entry name" value="DUF5131"/>
</dbReference>
<evidence type="ECO:0000313" key="1">
    <source>
        <dbReference type="EMBL" id="MBU2691881.1"/>
    </source>
</evidence>
<dbReference type="AlphaFoldDB" id="A0A948RWP6"/>
<comment type="caution">
    <text evidence="1">The sequence shown here is derived from an EMBL/GenBank/DDBJ whole genome shotgun (WGS) entry which is preliminary data.</text>
</comment>
<accession>A0A948RWP6</accession>
<name>A0A948RWP6_UNCEI</name>
<reference evidence="1" key="1">
    <citation type="submission" date="2021-05" db="EMBL/GenBank/DDBJ databases">
        <title>Energy efficiency and biological interactions define the core microbiome of deep oligotrophic groundwater.</title>
        <authorList>
            <person name="Mehrshad M."/>
            <person name="Lopez-Fernandez M."/>
            <person name="Bell E."/>
            <person name="Bernier-Latmani R."/>
            <person name="Bertilsson S."/>
            <person name="Dopson M."/>
        </authorList>
    </citation>
    <scope>NUCLEOTIDE SEQUENCE</scope>
    <source>
        <strain evidence="1">Modern_marine.mb.64</strain>
    </source>
</reference>
<gene>
    <name evidence="1" type="ORF">KJ970_13250</name>
</gene>
<organism evidence="1 2">
    <name type="scientific">Eiseniibacteriota bacterium</name>
    <dbReference type="NCBI Taxonomy" id="2212470"/>
    <lineage>
        <taxon>Bacteria</taxon>
        <taxon>Candidatus Eiseniibacteriota</taxon>
    </lineage>
</organism>
<proteinExistence type="predicted"/>
<protein>
    <submittedName>
        <fullName evidence="1">Phage Gp37/Gp68 family protein</fullName>
    </submittedName>
</protein>
<sequence>MTKIEWTNETWNPVTGCTKISVGCKNCYAERMAKRLAGRFGYPRDEPFKVTLHPERLEEPLHRRKPRMVFVCSMGDLFHEDVPWEFIVEVFLIMARASHHTYQILTKRPERMREFCSAEQFNAGPFKHLWLGVTAENQKAADERIPILLDTPAAIRFVSCEPLLGTMDLRRFFLAPNGVPPHHAVVRGLHGEGGQGLDWVIAGGETGPGARPMHPDWAHDICNQCIAVAIPFFFKKMGQGLLTPGYLQIREWPQSRRG</sequence>
<dbReference type="EMBL" id="JAHJDP010000077">
    <property type="protein sequence ID" value="MBU2691881.1"/>
    <property type="molecule type" value="Genomic_DNA"/>
</dbReference>
<dbReference type="Pfam" id="PF07505">
    <property type="entry name" value="DUF5131"/>
    <property type="match status" value="1"/>
</dbReference>
<dbReference type="Proteomes" id="UP000777784">
    <property type="component" value="Unassembled WGS sequence"/>
</dbReference>